<organism evidence="2 3">
    <name type="scientific">Micromonospora qiuiae</name>
    <dbReference type="NCBI Taxonomy" id="502268"/>
    <lineage>
        <taxon>Bacteria</taxon>
        <taxon>Bacillati</taxon>
        <taxon>Actinomycetota</taxon>
        <taxon>Actinomycetes</taxon>
        <taxon>Micromonosporales</taxon>
        <taxon>Micromonosporaceae</taxon>
        <taxon>Micromonospora</taxon>
    </lineage>
</organism>
<feature type="transmembrane region" description="Helical" evidence="1">
    <location>
        <begin position="22"/>
        <end position="41"/>
    </location>
</feature>
<comment type="caution">
    <text evidence="2">The sequence shown here is derived from an EMBL/GenBank/DDBJ whole genome shotgun (WGS) entry which is preliminary data.</text>
</comment>
<accession>A0ABQ4JD39</accession>
<evidence type="ECO:0000256" key="1">
    <source>
        <dbReference type="SAM" id="Phobius"/>
    </source>
</evidence>
<evidence type="ECO:0000313" key="2">
    <source>
        <dbReference type="EMBL" id="GIJ28073.1"/>
    </source>
</evidence>
<dbReference type="EMBL" id="BOPC01000041">
    <property type="protein sequence ID" value="GIJ28073.1"/>
    <property type="molecule type" value="Genomic_DNA"/>
</dbReference>
<name>A0ABQ4JD39_9ACTN</name>
<protein>
    <submittedName>
        <fullName evidence="2">Uncharacterized protein</fullName>
    </submittedName>
</protein>
<evidence type="ECO:0000313" key="3">
    <source>
        <dbReference type="Proteomes" id="UP000653076"/>
    </source>
</evidence>
<keyword evidence="1" id="KW-0812">Transmembrane</keyword>
<dbReference type="RefSeq" id="WP_275408816.1">
    <property type="nucleotide sequence ID" value="NZ_BOPC01000041.1"/>
</dbReference>
<keyword evidence="1" id="KW-1133">Transmembrane helix</keyword>
<sequence length="42" mass="4373">MSGETTNSVTEHREQAVESERGALLAVLVMVLLGVAGIFAVS</sequence>
<keyword evidence="1" id="KW-0472">Membrane</keyword>
<proteinExistence type="predicted"/>
<gene>
    <name evidence="2" type="ORF">Vqi01_32350</name>
</gene>
<keyword evidence="3" id="KW-1185">Reference proteome</keyword>
<dbReference type="Proteomes" id="UP000653076">
    <property type="component" value="Unassembled WGS sequence"/>
</dbReference>
<reference evidence="2 3" key="1">
    <citation type="submission" date="2021-01" db="EMBL/GenBank/DDBJ databases">
        <title>Whole genome shotgun sequence of Verrucosispora qiuiae NBRC 106684.</title>
        <authorList>
            <person name="Komaki H."/>
            <person name="Tamura T."/>
        </authorList>
    </citation>
    <scope>NUCLEOTIDE SEQUENCE [LARGE SCALE GENOMIC DNA]</scope>
    <source>
        <strain evidence="2 3">NBRC 106684</strain>
    </source>
</reference>